<dbReference type="GO" id="GO:0019843">
    <property type="term" value="F:rRNA binding"/>
    <property type="evidence" value="ECO:0007669"/>
    <property type="project" value="UniProtKB-KW"/>
</dbReference>
<dbReference type="GO" id="GO:0043022">
    <property type="term" value="F:ribosome binding"/>
    <property type="evidence" value="ECO:0007669"/>
    <property type="project" value="UniProtKB-UniRule"/>
</dbReference>
<dbReference type="GO" id="GO:0000049">
    <property type="term" value="F:tRNA binding"/>
    <property type="evidence" value="ECO:0007669"/>
    <property type="project" value="UniProtKB-KW"/>
</dbReference>
<dbReference type="Gene3D" id="2.40.50.250">
    <property type="entry name" value="bipa protein"/>
    <property type="match status" value="1"/>
</dbReference>
<dbReference type="InterPro" id="IPR035651">
    <property type="entry name" value="BipA_V"/>
</dbReference>
<dbReference type="KEGG" id="hbs:IPV69_06450"/>
<dbReference type="EC" id="3.6.5.-" evidence="3"/>
<dbReference type="AlphaFoldDB" id="A0A7M2WZU2"/>
<comment type="catalytic activity">
    <reaction evidence="2 3">
        <text>GTP + H2O = GDP + phosphate + H(+)</text>
        <dbReference type="Rhea" id="RHEA:19669"/>
        <dbReference type="ChEBI" id="CHEBI:15377"/>
        <dbReference type="ChEBI" id="CHEBI:15378"/>
        <dbReference type="ChEBI" id="CHEBI:37565"/>
        <dbReference type="ChEBI" id="CHEBI:43474"/>
        <dbReference type="ChEBI" id="CHEBI:58189"/>
    </reaction>
</comment>
<dbReference type="Proteomes" id="UP000593765">
    <property type="component" value="Chromosome"/>
</dbReference>
<dbReference type="PANTHER" id="PTHR42908:SF8">
    <property type="entry name" value="TR-TYPE G DOMAIN-CONTAINING PROTEIN"/>
    <property type="match status" value="1"/>
</dbReference>
<evidence type="ECO:0000256" key="1">
    <source>
        <dbReference type="ARBA" id="ARBA00023134"/>
    </source>
</evidence>
<feature type="domain" description="Tr-type G" evidence="4">
    <location>
        <begin position="6"/>
        <end position="206"/>
    </location>
</feature>
<gene>
    <name evidence="5" type="primary">typA</name>
    <name evidence="3" type="synonym">bipA</name>
    <name evidence="5" type="ORF">IPV69_06450</name>
</gene>
<dbReference type="FunFam" id="3.30.70.870:FF:000003">
    <property type="entry name" value="GTP-binding protein TypA"/>
    <property type="match status" value="1"/>
</dbReference>
<comment type="function">
    <text evidence="3">A 50S ribosomal subunit assembly protein with GTPase activity, required for 50S subunit assembly at low temperatures, may also play a role in translation. Binds GTP and analogs. Binds the 70S ribosome between the 30S and 50S subunits, in a similar position as ribosome-bound EF-G; it contacts a number of ribosomal proteins, both rRNAs and the A-site tRNA.</text>
</comment>
<dbReference type="PROSITE" id="PS00301">
    <property type="entry name" value="G_TR_1"/>
    <property type="match status" value="1"/>
</dbReference>
<comment type="similarity">
    <text evidence="3">Belongs to the TRAFAC class translation factor GTPase superfamily. Classic translation factor GTPase family. BipA subfamily.</text>
</comment>
<feature type="binding site" evidence="3">
    <location>
        <begin position="136"/>
        <end position="139"/>
    </location>
    <ligand>
        <name>GTP</name>
        <dbReference type="ChEBI" id="CHEBI:37565"/>
    </ligand>
</feature>
<keyword evidence="3" id="KW-0820">tRNA-binding</keyword>
<dbReference type="PRINTS" id="PR00315">
    <property type="entry name" value="ELONGATNFCT"/>
</dbReference>
<evidence type="ECO:0000259" key="4">
    <source>
        <dbReference type="PROSITE" id="PS51722"/>
    </source>
</evidence>
<keyword evidence="3" id="KW-0547">Nucleotide-binding</keyword>
<dbReference type="PROSITE" id="PS51722">
    <property type="entry name" value="G_TR_2"/>
    <property type="match status" value="1"/>
</dbReference>
<organism evidence="5 6">
    <name type="scientific">Humisphaera borealis</name>
    <dbReference type="NCBI Taxonomy" id="2807512"/>
    <lineage>
        <taxon>Bacteria</taxon>
        <taxon>Pseudomonadati</taxon>
        <taxon>Planctomycetota</taxon>
        <taxon>Phycisphaerae</taxon>
        <taxon>Tepidisphaerales</taxon>
        <taxon>Tepidisphaeraceae</taxon>
        <taxon>Humisphaera</taxon>
    </lineage>
</organism>
<keyword evidence="3" id="KW-0690">Ribosome biogenesis</keyword>
<dbReference type="GO" id="GO:0000027">
    <property type="term" value="P:ribosomal large subunit assembly"/>
    <property type="evidence" value="ECO:0007669"/>
    <property type="project" value="UniProtKB-UniRule"/>
</dbReference>
<dbReference type="SUPFAM" id="SSF54980">
    <property type="entry name" value="EF-G C-terminal domain-like"/>
    <property type="match status" value="2"/>
</dbReference>
<reference evidence="5 6" key="1">
    <citation type="submission" date="2020-10" db="EMBL/GenBank/DDBJ databases">
        <title>Wide distribution of Phycisphaera-like planctomycetes from WD2101 soil group in peatlands and genome analysis of the first cultivated representative.</title>
        <authorList>
            <person name="Dedysh S.N."/>
            <person name="Beletsky A.V."/>
            <person name="Ivanova A."/>
            <person name="Kulichevskaya I.S."/>
            <person name="Suzina N.E."/>
            <person name="Philippov D.A."/>
            <person name="Rakitin A.L."/>
            <person name="Mardanov A.V."/>
            <person name="Ravin N.V."/>
        </authorList>
    </citation>
    <scope>NUCLEOTIDE SEQUENCE [LARGE SCALE GENOMIC DNA]</scope>
    <source>
        <strain evidence="5 6">M1803</strain>
    </source>
</reference>
<dbReference type="PANTHER" id="PTHR42908">
    <property type="entry name" value="TRANSLATION ELONGATION FACTOR-RELATED"/>
    <property type="match status" value="1"/>
</dbReference>
<evidence type="ECO:0000313" key="5">
    <source>
        <dbReference type="EMBL" id="QOV90995.1"/>
    </source>
</evidence>
<dbReference type="InterPro" id="IPR035647">
    <property type="entry name" value="EFG_III/V"/>
</dbReference>
<keyword evidence="3" id="KW-0699">rRNA-binding</keyword>
<dbReference type="InterPro" id="IPR005225">
    <property type="entry name" value="Small_GTP-bd"/>
</dbReference>
<dbReference type="InterPro" id="IPR047043">
    <property type="entry name" value="BipA_III"/>
</dbReference>
<dbReference type="InterPro" id="IPR004161">
    <property type="entry name" value="EFTu-like_2"/>
</dbReference>
<dbReference type="InterPro" id="IPR000795">
    <property type="entry name" value="T_Tr_GTP-bd_dom"/>
</dbReference>
<dbReference type="InterPro" id="IPR047041">
    <property type="entry name" value="BipA_GTP-bd_dom"/>
</dbReference>
<dbReference type="FunFam" id="3.30.70.240:FF:000002">
    <property type="entry name" value="GTP-binding protein TypA"/>
    <property type="match status" value="1"/>
</dbReference>
<dbReference type="RefSeq" id="WP_206294103.1">
    <property type="nucleotide sequence ID" value="NZ_CP063458.1"/>
</dbReference>
<dbReference type="FunFam" id="2.40.30.10:FF:000016">
    <property type="entry name" value="GTP-binding protein TypA"/>
    <property type="match status" value="1"/>
</dbReference>
<dbReference type="Gene3D" id="3.40.50.300">
    <property type="entry name" value="P-loop containing nucleotide triphosphate hydrolases"/>
    <property type="match status" value="1"/>
</dbReference>
<evidence type="ECO:0000256" key="3">
    <source>
        <dbReference type="HAMAP-Rule" id="MF_00849"/>
    </source>
</evidence>
<dbReference type="EMBL" id="CP063458">
    <property type="protein sequence ID" value="QOV90995.1"/>
    <property type="molecule type" value="Genomic_DNA"/>
</dbReference>
<dbReference type="FunFam" id="3.40.50.300:FF:000055">
    <property type="entry name" value="GTP-binding protein TypA"/>
    <property type="match status" value="1"/>
</dbReference>
<dbReference type="InterPro" id="IPR000640">
    <property type="entry name" value="EFG_V-like"/>
</dbReference>
<dbReference type="CDD" id="cd03691">
    <property type="entry name" value="BipA_TypA_II"/>
    <property type="match status" value="1"/>
</dbReference>
<dbReference type="InterPro" id="IPR048876">
    <property type="entry name" value="BipA_C"/>
</dbReference>
<dbReference type="Pfam" id="PF03144">
    <property type="entry name" value="GTP_EFTU_D2"/>
    <property type="match status" value="1"/>
</dbReference>
<dbReference type="Pfam" id="PF00009">
    <property type="entry name" value="GTP_EFTU"/>
    <property type="match status" value="1"/>
</dbReference>
<dbReference type="SUPFAM" id="SSF50447">
    <property type="entry name" value="Translation proteins"/>
    <property type="match status" value="1"/>
</dbReference>
<dbReference type="CDD" id="cd16263">
    <property type="entry name" value="BipA_III"/>
    <property type="match status" value="1"/>
</dbReference>
<dbReference type="GO" id="GO:0003924">
    <property type="term" value="F:GTPase activity"/>
    <property type="evidence" value="ECO:0007669"/>
    <property type="project" value="UniProtKB-UniRule"/>
</dbReference>
<dbReference type="GO" id="GO:0005829">
    <property type="term" value="C:cytosol"/>
    <property type="evidence" value="ECO:0007669"/>
    <property type="project" value="TreeGrafter"/>
</dbReference>
<comment type="subcellular location">
    <subcellularLocation>
        <location evidence="3">Cytoplasm</location>
    </subcellularLocation>
    <text evidence="3">Binds to ribosomes.</text>
</comment>
<evidence type="ECO:0000256" key="2">
    <source>
        <dbReference type="ARBA" id="ARBA00048548"/>
    </source>
</evidence>
<dbReference type="SMART" id="SM00838">
    <property type="entry name" value="EFG_C"/>
    <property type="match status" value="1"/>
</dbReference>
<dbReference type="GO" id="GO:0010467">
    <property type="term" value="P:gene expression"/>
    <property type="evidence" value="ECO:0007669"/>
    <property type="project" value="UniProtKB-ARBA"/>
</dbReference>
<dbReference type="NCBIfam" id="TIGR00231">
    <property type="entry name" value="small_GTP"/>
    <property type="match status" value="1"/>
</dbReference>
<dbReference type="InterPro" id="IPR042116">
    <property type="entry name" value="TypA/BipA_C"/>
</dbReference>
<keyword evidence="1 3" id="KW-0342">GTP-binding</keyword>
<keyword evidence="3" id="KW-0378">Hydrolase</keyword>
<sequence length="619" mass="68607">MNQVRNDIRNVAIIAHVDHGKTTLVDALLRQSGNFRDNQVQDTMLDSNPLERERGITILAKNVAINYTDPLTNQIIKINLIDTPGHADFGGEVERVLSMADGVFVLVDAAEGPMPQTRFVLKKAFQHELRPIVVVNKIDRPDARIDAVVNEVFDLFVELGADDETLDFPIIYASGRAGIASWKADVKGTDIKPIFEAILKHIPAPHGDKDKSLQIQVSSIQYNDYVGRIGIGRIYNGVIKSGQQVTVVKRDGTQVKSKMQQLQVFDGFGRKNADDAAAGDIVALIGLESVDIGDSICDPLKPEPLEATEIEPPTLVMMFSVNDSPFAGREGKYVTSRNLRERLMKELESNVALKVEETDAKDAFKVSGRGLLHLGILIENMRREGYELSISKPQVIMHKDKETGAITEPIEYLVVDVPEKSMGGVMELVGNRKGELVRMDNRDGQVHLEFTIPARGLIGLRTRMLTATQGTAIMHHNFHEYAPARGEVPGRANGVMISMSNGSVNAFALNNLQQRGTMFVEPTQEVYEGMIVAENARDNDMPVNPTTAKKLTNMRTTSSDENIILKPARKMTLEQALEYIEEDELVEATPQNIRLRKQLLTETARKKAGRSRATEPMEV</sequence>
<dbReference type="Gene3D" id="3.30.70.870">
    <property type="entry name" value="Elongation Factor G (Translational Gtpase), domain 3"/>
    <property type="match status" value="1"/>
</dbReference>
<keyword evidence="6" id="KW-1185">Reference proteome</keyword>
<dbReference type="GO" id="GO:0009409">
    <property type="term" value="P:response to cold"/>
    <property type="evidence" value="ECO:0007669"/>
    <property type="project" value="UniProtKB-ARBA"/>
</dbReference>
<evidence type="ECO:0000313" key="6">
    <source>
        <dbReference type="Proteomes" id="UP000593765"/>
    </source>
</evidence>
<dbReference type="CDD" id="cd03710">
    <property type="entry name" value="BipA_TypA_C"/>
    <property type="match status" value="1"/>
</dbReference>
<protein>
    <recommendedName>
        <fullName evidence="3">Large ribosomal subunit assembly factor BipA</fullName>
        <ecNumber evidence="3">3.6.5.-</ecNumber>
    </recommendedName>
    <alternativeName>
        <fullName evidence="3">GTP-binding protein BipA</fullName>
    </alternativeName>
</protein>
<dbReference type="CDD" id="cd01891">
    <property type="entry name" value="TypA_BipA"/>
    <property type="match status" value="1"/>
</dbReference>
<dbReference type="Gene3D" id="2.40.30.10">
    <property type="entry name" value="Translation factors"/>
    <property type="match status" value="1"/>
</dbReference>
<dbReference type="HAMAP" id="MF_00849">
    <property type="entry name" value="BipA"/>
    <property type="match status" value="1"/>
</dbReference>
<accession>A0A7M2WZU2</accession>
<dbReference type="FunFam" id="2.40.50.250:FF:000001">
    <property type="entry name" value="GTP-binding protein TypA"/>
    <property type="match status" value="1"/>
</dbReference>
<dbReference type="InterPro" id="IPR009000">
    <property type="entry name" value="Transl_B-barrel_sf"/>
</dbReference>
<dbReference type="InterPro" id="IPR006298">
    <property type="entry name" value="BipA"/>
</dbReference>
<dbReference type="SUPFAM" id="SSF52540">
    <property type="entry name" value="P-loop containing nucleoside triphosphate hydrolases"/>
    <property type="match status" value="1"/>
</dbReference>
<comment type="subunit">
    <text evidence="3">Monomer.</text>
</comment>
<name>A0A7M2WZU2_9BACT</name>
<dbReference type="Pfam" id="PF00679">
    <property type="entry name" value="EFG_C"/>
    <property type="match status" value="1"/>
</dbReference>
<dbReference type="InterPro" id="IPR031157">
    <property type="entry name" value="G_TR_CS"/>
</dbReference>
<dbReference type="GO" id="GO:1990904">
    <property type="term" value="C:ribonucleoprotein complex"/>
    <property type="evidence" value="ECO:0007669"/>
    <property type="project" value="TreeGrafter"/>
</dbReference>
<proteinExistence type="inferred from homology"/>
<dbReference type="Gene3D" id="3.30.70.240">
    <property type="match status" value="1"/>
</dbReference>
<feature type="binding site" evidence="3">
    <location>
        <begin position="18"/>
        <end position="23"/>
    </location>
    <ligand>
        <name>GTP</name>
        <dbReference type="ChEBI" id="CHEBI:37565"/>
    </ligand>
</feature>
<dbReference type="InterPro" id="IPR047042">
    <property type="entry name" value="BipA_II"/>
</dbReference>
<keyword evidence="3" id="KW-0694">RNA-binding</keyword>
<dbReference type="Pfam" id="PF21018">
    <property type="entry name" value="BipA_C"/>
    <property type="match status" value="1"/>
</dbReference>
<dbReference type="InterPro" id="IPR027417">
    <property type="entry name" value="P-loop_NTPase"/>
</dbReference>
<dbReference type="NCBIfam" id="TIGR01394">
    <property type="entry name" value="TypA_BipA"/>
    <property type="match status" value="1"/>
</dbReference>
<keyword evidence="3" id="KW-0963">Cytoplasm</keyword>
<dbReference type="GO" id="GO:0005525">
    <property type="term" value="F:GTP binding"/>
    <property type="evidence" value="ECO:0007669"/>
    <property type="project" value="UniProtKB-UniRule"/>
</dbReference>